<dbReference type="CDD" id="cd19481">
    <property type="entry name" value="RecA-like_protease"/>
    <property type="match status" value="1"/>
</dbReference>
<evidence type="ECO:0000256" key="2">
    <source>
        <dbReference type="ARBA" id="ARBA00022741"/>
    </source>
</evidence>
<dbReference type="Pfam" id="PF00004">
    <property type="entry name" value="AAA"/>
    <property type="match status" value="1"/>
</dbReference>
<name>A0AA94H7M6_9ENTR</name>
<dbReference type="InterPro" id="IPR003959">
    <property type="entry name" value="ATPase_AAA_core"/>
</dbReference>
<evidence type="ECO:0000259" key="5">
    <source>
        <dbReference type="SMART" id="SM00382"/>
    </source>
</evidence>
<comment type="similarity">
    <text evidence="1">Belongs to the AAA ATPase family.</text>
</comment>
<keyword evidence="8" id="KW-1185">Reference proteome</keyword>
<organism evidence="7 9">
    <name type="scientific">Kosakonia oryzae</name>
    <dbReference type="NCBI Taxonomy" id="497725"/>
    <lineage>
        <taxon>Bacteria</taxon>
        <taxon>Pseudomonadati</taxon>
        <taxon>Pseudomonadota</taxon>
        <taxon>Gammaproteobacteria</taxon>
        <taxon>Enterobacterales</taxon>
        <taxon>Enterobacteriaceae</taxon>
        <taxon>Kosakonia</taxon>
    </lineage>
</organism>
<gene>
    <name evidence="6" type="ORF">AWR26_00290</name>
    <name evidence="7" type="ORF">SAMN05216286_4525</name>
</gene>
<proteinExistence type="inferred from homology"/>
<dbReference type="Gene3D" id="1.10.8.60">
    <property type="match status" value="1"/>
</dbReference>
<dbReference type="EMBL" id="CP014007">
    <property type="protein sequence ID" value="ANI80655.1"/>
    <property type="molecule type" value="Genomic_DNA"/>
</dbReference>
<dbReference type="InterPro" id="IPR027417">
    <property type="entry name" value="P-loop_NTPase"/>
</dbReference>
<evidence type="ECO:0000313" key="9">
    <source>
        <dbReference type="Proteomes" id="UP000182314"/>
    </source>
</evidence>
<dbReference type="Gene3D" id="3.40.50.300">
    <property type="entry name" value="P-loop containing nucleotide triphosphate hydrolases"/>
    <property type="match status" value="1"/>
</dbReference>
<dbReference type="InterPro" id="IPR050221">
    <property type="entry name" value="26S_Proteasome_ATPase"/>
</dbReference>
<feature type="region of interest" description="Disordered" evidence="4">
    <location>
        <begin position="1"/>
        <end position="37"/>
    </location>
</feature>
<dbReference type="Proteomes" id="UP000078227">
    <property type="component" value="Chromosome"/>
</dbReference>
<evidence type="ECO:0000256" key="3">
    <source>
        <dbReference type="ARBA" id="ARBA00022840"/>
    </source>
</evidence>
<evidence type="ECO:0000256" key="4">
    <source>
        <dbReference type="SAM" id="MobiDB-lite"/>
    </source>
</evidence>
<accession>A0AA94H7M6</accession>
<dbReference type="KEGG" id="kor:AWR26_00290"/>
<evidence type="ECO:0000313" key="7">
    <source>
        <dbReference type="EMBL" id="SFD17018.1"/>
    </source>
</evidence>
<dbReference type="InterPro" id="IPR003593">
    <property type="entry name" value="AAA+_ATPase"/>
</dbReference>
<protein>
    <submittedName>
        <fullName evidence="6">ATP-binding protein</fullName>
    </submittedName>
    <submittedName>
        <fullName evidence="7">ATPase family associated with various cellular activities (AAA)</fullName>
    </submittedName>
</protein>
<dbReference type="SMART" id="SM00382">
    <property type="entry name" value="AAA"/>
    <property type="match status" value="1"/>
</dbReference>
<sequence>MFGSRKPKPLTQRGDSMTSGRISPQFSRQREKADDEETSLFAPAIAPRFTLESDVALAAEVIEQLDEAKAKIEHYQQIYLDWGFSAVDPQGKGIVLNFYGPPGTGKTLTAEALAGSLARNIMLVSITDLESKFMGETAKNIAALFRQAERENAVLFFDEADTLLGKRLSSVTQGIDNEVNAMRSTLLIELEKHAGIVIFATNFVKNYDSAFLSRITHHIGFTLPGEPERQRIWDKLLVAAIPLADDRETLIAQAVTLSDGLSGRDMRNAMRLALPKAVRSPQQQLALAHIESALTQIREAYRAIASSASHIPPHIDTARKMLGVS</sequence>
<feature type="compositionally biased region" description="Polar residues" evidence="4">
    <location>
        <begin position="13"/>
        <end position="27"/>
    </location>
</feature>
<dbReference type="Proteomes" id="UP000182314">
    <property type="component" value="Unassembled WGS sequence"/>
</dbReference>
<evidence type="ECO:0000256" key="1">
    <source>
        <dbReference type="ARBA" id="ARBA00006914"/>
    </source>
</evidence>
<dbReference type="PANTHER" id="PTHR23073">
    <property type="entry name" value="26S PROTEASOME REGULATORY SUBUNIT"/>
    <property type="match status" value="1"/>
</dbReference>
<dbReference type="SUPFAM" id="SSF52540">
    <property type="entry name" value="P-loop containing nucleoside triphosphate hydrolases"/>
    <property type="match status" value="1"/>
</dbReference>
<dbReference type="GO" id="GO:0016887">
    <property type="term" value="F:ATP hydrolysis activity"/>
    <property type="evidence" value="ECO:0007669"/>
    <property type="project" value="InterPro"/>
</dbReference>
<keyword evidence="3 6" id="KW-0067">ATP-binding</keyword>
<evidence type="ECO:0000313" key="8">
    <source>
        <dbReference type="Proteomes" id="UP000078227"/>
    </source>
</evidence>
<reference evidence="6 8" key="2">
    <citation type="submission" date="2021-03" db="EMBL/GenBank/DDBJ databases">
        <authorList>
            <person name="Li Y."/>
            <person name="Li S."/>
            <person name="Chen M."/>
            <person name="Peng G."/>
            <person name="Tan Z."/>
            <person name="An Q."/>
        </authorList>
    </citation>
    <scope>NUCLEOTIDE SEQUENCE [LARGE SCALE GENOMIC DNA]</scope>
    <source>
        <strain evidence="6 8">Ola 51</strain>
    </source>
</reference>
<evidence type="ECO:0000313" key="6">
    <source>
        <dbReference type="EMBL" id="ANI80655.1"/>
    </source>
</evidence>
<reference evidence="7 9" key="1">
    <citation type="submission" date="2016-10" db="EMBL/GenBank/DDBJ databases">
        <authorList>
            <person name="Varghese N."/>
            <person name="Submissions S."/>
        </authorList>
    </citation>
    <scope>NUCLEOTIDE SEQUENCE [LARGE SCALE GENOMIC DNA]</scope>
    <source>
        <strain evidence="7 9">CGMCC 1.7012</strain>
    </source>
</reference>
<dbReference type="GO" id="GO:0005524">
    <property type="term" value="F:ATP binding"/>
    <property type="evidence" value="ECO:0007669"/>
    <property type="project" value="UniProtKB-KW"/>
</dbReference>
<dbReference type="AlphaFoldDB" id="A0AA94H7M6"/>
<feature type="domain" description="AAA+ ATPase" evidence="5">
    <location>
        <begin position="92"/>
        <end position="225"/>
    </location>
</feature>
<dbReference type="EMBL" id="FOKO01000006">
    <property type="protein sequence ID" value="SFD17018.1"/>
    <property type="molecule type" value="Genomic_DNA"/>
</dbReference>
<keyword evidence="2" id="KW-0547">Nucleotide-binding</keyword>